<dbReference type="InterPro" id="IPR024185">
    <property type="entry name" value="FTHF_cligase-like_sf"/>
</dbReference>
<dbReference type="InterPro" id="IPR037171">
    <property type="entry name" value="NagB/RpiA_transferase-like"/>
</dbReference>
<evidence type="ECO:0000256" key="3">
    <source>
        <dbReference type="ARBA" id="ARBA00022840"/>
    </source>
</evidence>
<accession>A0ABQ6A7F2</accession>
<evidence type="ECO:0000256" key="1">
    <source>
        <dbReference type="ARBA" id="ARBA00010638"/>
    </source>
</evidence>
<keyword evidence="4" id="KW-0460">Magnesium</keyword>
<dbReference type="NCBIfam" id="TIGR02727">
    <property type="entry name" value="MTHFS_bact"/>
    <property type="match status" value="1"/>
</dbReference>
<evidence type="ECO:0000313" key="6">
    <source>
        <dbReference type="Proteomes" id="UP001156641"/>
    </source>
</evidence>
<dbReference type="PANTHER" id="PTHR23407:SF1">
    <property type="entry name" value="5-FORMYLTETRAHYDROFOLATE CYCLO-LIGASE"/>
    <property type="match status" value="1"/>
</dbReference>
<protein>
    <recommendedName>
        <fullName evidence="4">5-formyltetrahydrofolate cyclo-ligase</fullName>
        <ecNumber evidence="4">6.3.3.2</ecNumber>
    </recommendedName>
</protein>
<dbReference type="Gene3D" id="3.40.50.10420">
    <property type="entry name" value="NagB/RpiA/CoA transferase-like"/>
    <property type="match status" value="1"/>
</dbReference>
<dbReference type="SUPFAM" id="SSF100950">
    <property type="entry name" value="NagB/RpiA/CoA transferase-like"/>
    <property type="match status" value="1"/>
</dbReference>
<organism evidence="5 6">
    <name type="scientific">Acidocella aquatica</name>
    <dbReference type="NCBI Taxonomy" id="1922313"/>
    <lineage>
        <taxon>Bacteria</taxon>
        <taxon>Pseudomonadati</taxon>
        <taxon>Pseudomonadota</taxon>
        <taxon>Alphaproteobacteria</taxon>
        <taxon>Acetobacterales</taxon>
        <taxon>Acidocellaceae</taxon>
        <taxon>Acidocella</taxon>
    </lineage>
</organism>
<evidence type="ECO:0000313" key="5">
    <source>
        <dbReference type="EMBL" id="GLR66487.1"/>
    </source>
</evidence>
<comment type="cofactor">
    <cofactor evidence="4">
        <name>Mg(2+)</name>
        <dbReference type="ChEBI" id="CHEBI:18420"/>
    </cofactor>
</comment>
<comment type="caution">
    <text evidence="5">The sequence shown here is derived from an EMBL/GenBank/DDBJ whole genome shotgun (WGS) entry which is preliminary data.</text>
</comment>
<dbReference type="Pfam" id="PF01812">
    <property type="entry name" value="5-FTHF_cyc-lig"/>
    <property type="match status" value="1"/>
</dbReference>
<evidence type="ECO:0000256" key="4">
    <source>
        <dbReference type="RuleBase" id="RU361279"/>
    </source>
</evidence>
<comment type="similarity">
    <text evidence="1 4">Belongs to the 5-formyltetrahydrofolate cyclo-ligase family.</text>
</comment>
<dbReference type="RefSeq" id="WP_284257183.1">
    <property type="nucleotide sequence ID" value="NZ_BSOS01000024.1"/>
</dbReference>
<keyword evidence="3 4" id="KW-0067">ATP-binding</keyword>
<proteinExistence type="inferred from homology"/>
<comment type="catalytic activity">
    <reaction evidence="4">
        <text>(6S)-5-formyl-5,6,7,8-tetrahydrofolate + ATP = (6R)-5,10-methenyltetrahydrofolate + ADP + phosphate</text>
        <dbReference type="Rhea" id="RHEA:10488"/>
        <dbReference type="ChEBI" id="CHEBI:30616"/>
        <dbReference type="ChEBI" id="CHEBI:43474"/>
        <dbReference type="ChEBI" id="CHEBI:57455"/>
        <dbReference type="ChEBI" id="CHEBI:57457"/>
        <dbReference type="ChEBI" id="CHEBI:456216"/>
        <dbReference type="EC" id="6.3.3.2"/>
    </reaction>
</comment>
<dbReference type="EC" id="6.3.3.2" evidence="4"/>
<dbReference type="PANTHER" id="PTHR23407">
    <property type="entry name" value="ATPASE INHIBITOR/5-FORMYLTETRAHYDROFOLATE CYCLO-LIGASE"/>
    <property type="match status" value="1"/>
</dbReference>
<keyword evidence="4" id="KW-0479">Metal-binding</keyword>
<dbReference type="PIRSF" id="PIRSF006806">
    <property type="entry name" value="FTHF_cligase"/>
    <property type="match status" value="1"/>
</dbReference>
<keyword evidence="6" id="KW-1185">Reference proteome</keyword>
<keyword evidence="2 4" id="KW-0547">Nucleotide-binding</keyword>
<gene>
    <name evidence="5" type="ORF">GCM10010909_11670</name>
</gene>
<dbReference type="EMBL" id="BSOS01000024">
    <property type="protein sequence ID" value="GLR66487.1"/>
    <property type="molecule type" value="Genomic_DNA"/>
</dbReference>
<dbReference type="InterPro" id="IPR002698">
    <property type="entry name" value="FTHF_cligase"/>
</dbReference>
<evidence type="ECO:0000256" key="2">
    <source>
        <dbReference type="ARBA" id="ARBA00022741"/>
    </source>
</evidence>
<sequence length="188" mass="19868">MTDATALAAAKAALRKQAMAARNACDPALGAQLARHVLEDCPPPAGAVVAGYWPMGDEIDIRPLLYALAARGFVVCLPETPPRGQPLVFKKWQPGAALFAGRFGTSHPAGEVARPDFVLVPLLAFDAKGNRLGYGGGYYDRTLAALPNAFRLGCAFAAQEVEAVPADANDLKIHALATEVSLRRFQDA</sequence>
<name>A0ABQ6A7F2_9PROT</name>
<reference evidence="6" key="1">
    <citation type="journal article" date="2019" name="Int. J. Syst. Evol. Microbiol.">
        <title>The Global Catalogue of Microorganisms (GCM) 10K type strain sequencing project: providing services to taxonomists for standard genome sequencing and annotation.</title>
        <authorList>
            <consortium name="The Broad Institute Genomics Platform"/>
            <consortium name="The Broad Institute Genome Sequencing Center for Infectious Disease"/>
            <person name="Wu L."/>
            <person name="Ma J."/>
        </authorList>
    </citation>
    <scope>NUCLEOTIDE SEQUENCE [LARGE SCALE GENOMIC DNA]</scope>
    <source>
        <strain evidence="6">NBRC 112502</strain>
    </source>
</reference>
<dbReference type="Proteomes" id="UP001156641">
    <property type="component" value="Unassembled WGS sequence"/>
</dbReference>